<gene>
    <name evidence="6" type="ORF">ACEWY4_001056</name>
</gene>
<feature type="repeat" description="TNFR-Cys" evidence="1">
    <location>
        <begin position="63"/>
        <end position="102"/>
    </location>
</feature>
<feature type="region of interest" description="Disordered" evidence="2">
    <location>
        <begin position="144"/>
        <end position="172"/>
    </location>
</feature>
<dbReference type="Gene3D" id="2.10.50.10">
    <property type="entry name" value="Tumor Necrosis Factor Receptor, subunit A, domain 2"/>
    <property type="match status" value="1"/>
</dbReference>
<dbReference type="Proteomes" id="UP001591681">
    <property type="component" value="Unassembled WGS sequence"/>
</dbReference>
<dbReference type="PROSITE" id="PS50050">
    <property type="entry name" value="TNFR_NGFR_2"/>
    <property type="match status" value="1"/>
</dbReference>
<dbReference type="SUPFAM" id="SSF57586">
    <property type="entry name" value="TNF receptor-like"/>
    <property type="match status" value="1"/>
</dbReference>
<evidence type="ECO:0000256" key="2">
    <source>
        <dbReference type="SAM" id="MobiDB-lite"/>
    </source>
</evidence>
<dbReference type="SUPFAM" id="SSF57184">
    <property type="entry name" value="Growth factor receptor domain"/>
    <property type="match status" value="1"/>
</dbReference>
<keyword evidence="3" id="KW-1133">Transmembrane helix</keyword>
<keyword evidence="3" id="KW-0472">Membrane</keyword>
<feature type="signal peptide" evidence="4">
    <location>
        <begin position="1"/>
        <end position="22"/>
    </location>
</feature>
<keyword evidence="7" id="KW-1185">Reference proteome</keyword>
<feature type="chain" id="PRO_5044807966" description="TNFR-Cys domain-containing protein" evidence="4">
    <location>
        <begin position="23"/>
        <end position="265"/>
    </location>
</feature>
<dbReference type="PANTHER" id="PTHR47139">
    <property type="entry name" value="TUMOR NECROSIS FACTOR RECEPTOR SUPERFAMILY MEMBER 9"/>
    <property type="match status" value="1"/>
</dbReference>
<name>A0ABD1KYE6_9TELE</name>
<keyword evidence="3" id="KW-0812">Transmembrane</keyword>
<feature type="compositionally biased region" description="Polar residues" evidence="2">
    <location>
        <begin position="240"/>
        <end position="256"/>
    </location>
</feature>
<keyword evidence="4" id="KW-0732">Signal</keyword>
<dbReference type="PANTHER" id="PTHR47139:SF4">
    <property type="entry name" value="TUMOR NECROSIS FACTOR RECEPTOR SUPERFAMILY MEMBER 9 ISOFORM X1-RELATED"/>
    <property type="match status" value="1"/>
</dbReference>
<feature type="compositionally biased region" description="Low complexity" evidence="2">
    <location>
        <begin position="144"/>
        <end position="158"/>
    </location>
</feature>
<feature type="disulfide bond" evidence="1">
    <location>
        <begin position="84"/>
        <end position="102"/>
    </location>
</feature>
<proteinExistence type="predicted"/>
<dbReference type="InterPro" id="IPR009030">
    <property type="entry name" value="Growth_fac_rcpt_cys_sf"/>
</dbReference>
<dbReference type="EMBL" id="JBHFQA010000001">
    <property type="protein sequence ID" value="KAL2104188.1"/>
    <property type="molecule type" value="Genomic_DNA"/>
</dbReference>
<feature type="domain" description="TNFR-Cys" evidence="5">
    <location>
        <begin position="63"/>
        <end position="102"/>
    </location>
</feature>
<accession>A0ABD1KYE6</accession>
<evidence type="ECO:0000313" key="6">
    <source>
        <dbReference type="EMBL" id="KAL2104188.1"/>
    </source>
</evidence>
<protein>
    <recommendedName>
        <fullName evidence="5">TNFR-Cys domain-containing protein</fullName>
    </recommendedName>
</protein>
<organism evidence="6 7">
    <name type="scientific">Coilia grayii</name>
    <name type="common">Gray's grenadier anchovy</name>
    <dbReference type="NCBI Taxonomy" id="363190"/>
    <lineage>
        <taxon>Eukaryota</taxon>
        <taxon>Metazoa</taxon>
        <taxon>Chordata</taxon>
        <taxon>Craniata</taxon>
        <taxon>Vertebrata</taxon>
        <taxon>Euteleostomi</taxon>
        <taxon>Actinopterygii</taxon>
        <taxon>Neopterygii</taxon>
        <taxon>Teleostei</taxon>
        <taxon>Clupei</taxon>
        <taxon>Clupeiformes</taxon>
        <taxon>Clupeoidei</taxon>
        <taxon>Engraulidae</taxon>
        <taxon>Coilinae</taxon>
        <taxon>Coilia</taxon>
    </lineage>
</organism>
<dbReference type="InterPro" id="IPR001368">
    <property type="entry name" value="TNFR/NGFR_Cys_rich_reg"/>
</dbReference>
<evidence type="ECO:0000256" key="4">
    <source>
        <dbReference type="SAM" id="SignalP"/>
    </source>
</evidence>
<feature type="transmembrane region" description="Helical" evidence="3">
    <location>
        <begin position="184"/>
        <end position="205"/>
    </location>
</feature>
<evidence type="ECO:0000256" key="1">
    <source>
        <dbReference type="PROSITE-ProRule" id="PRU00206"/>
    </source>
</evidence>
<dbReference type="AlphaFoldDB" id="A0ABD1KYE6"/>
<evidence type="ECO:0000313" key="7">
    <source>
        <dbReference type="Proteomes" id="UP001591681"/>
    </source>
</evidence>
<reference evidence="6 7" key="1">
    <citation type="submission" date="2024-09" db="EMBL/GenBank/DDBJ databases">
        <title>A chromosome-level genome assembly of Gray's grenadier anchovy, Coilia grayii.</title>
        <authorList>
            <person name="Fu Z."/>
        </authorList>
    </citation>
    <scope>NUCLEOTIDE SEQUENCE [LARGE SCALE GENOMIC DNA]</scope>
    <source>
        <strain evidence="6">G4</strain>
        <tissue evidence="6">Muscle</tissue>
    </source>
</reference>
<comment type="caution">
    <text evidence="6">The sequence shown here is derived from an EMBL/GenBank/DDBJ whole genome shotgun (WGS) entry which is preliminary data.</text>
</comment>
<evidence type="ECO:0000259" key="5">
    <source>
        <dbReference type="PROSITE" id="PS50050"/>
    </source>
</evidence>
<keyword evidence="1" id="KW-1015">Disulfide bond</keyword>
<sequence>MPSYRITLTTLLMLSLLVFTGGLEVGCRLWDSISQEEICCTACYSGNRRVKKCGANPKDLCTPCGNGTFTKTDSPWSCARCNQCVDPQILLVPCHGTTDTVCGCKTGYKCADAACSMCTRECGRGEQPYRGRCVKCGTSFSDTKCGTPQTTTTEPPTTKHSHTPKAPPAVHPVPKAEDNSDMSLALLSLGLPLFAAIAIIFALILRQTKKAPIKTAIKEPPKSPAPVRVMPVEQEDCSFCQPQQEQGSVDSLSTQDSMEKLLPPV</sequence>
<evidence type="ECO:0000256" key="3">
    <source>
        <dbReference type="SAM" id="Phobius"/>
    </source>
</evidence>
<feature type="disulfide bond" evidence="1">
    <location>
        <begin position="81"/>
        <end position="94"/>
    </location>
</feature>
<comment type="caution">
    <text evidence="1">Lacks conserved residue(s) required for the propagation of feature annotation.</text>
</comment>
<dbReference type="PROSITE" id="PS00652">
    <property type="entry name" value="TNFR_NGFR_1"/>
    <property type="match status" value="1"/>
</dbReference>
<feature type="region of interest" description="Disordered" evidence="2">
    <location>
        <begin position="236"/>
        <end position="265"/>
    </location>
</feature>